<feature type="transmembrane region" description="Helical" evidence="1">
    <location>
        <begin position="77"/>
        <end position="93"/>
    </location>
</feature>
<keyword evidence="3" id="KW-1185">Reference proteome</keyword>
<evidence type="ECO:0000313" key="3">
    <source>
        <dbReference type="Proteomes" id="UP001300692"/>
    </source>
</evidence>
<feature type="transmembrane region" description="Helical" evidence="1">
    <location>
        <begin position="27"/>
        <end position="46"/>
    </location>
</feature>
<gene>
    <name evidence="2" type="ORF">N7U62_13820</name>
</gene>
<comment type="caution">
    <text evidence="2">The sequence shown here is derived from an EMBL/GenBank/DDBJ whole genome shotgun (WGS) entry which is preliminary data.</text>
</comment>
<feature type="transmembrane region" description="Helical" evidence="1">
    <location>
        <begin position="52"/>
        <end position="70"/>
    </location>
</feature>
<feature type="transmembrane region" description="Helical" evidence="1">
    <location>
        <begin position="99"/>
        <end position="122"/>
    </location>
</feature>
<sequence>MAEEKGNNLKHVILAFNNVLGRLVRQFPLLVFIVIGLLWTVFYYFSSSPTKMTFALSFLVTFVSIIIYANTKKYGETLLTFMLGLLTVFSATWDSYKSILFFSFYLGFHAIIFIISSISLAAKVESELKMAANFFDLKNHNAIYKALQKVTKINTKHNVLGGLGRAEAVKFLAFMKVPIDKMPEAIKNIEYIKIIYQTNLNMSLDFFRSLYYIKERSNFEVNVTNFLDIIVSKGMPITPDEFFHIFSRTKGLIIQQKLNLLAYLEELHNLVYEGYDIDQIIEKLHKN</sequence>
<evidence type="ECO:0000256" key="1">
    <source>
        <dbReference type="SAM" id="Phobius"/>
    </source>
</evidence>
<keyword evidence="1" id="KW-1133">Transmembrane helix</keyword>
<dbReference type="Proteomes" id="UP001300692">
    <property type="component" value="Unassembled WGS sequence"/>
</dbReference>
<dbReference type="EMBL" id="JAOYOD010000001">
    <property type="protein sequence ID" value="MCV9387755.1"/>
    <property type="molecule type" value="Genomic_DNA"/>
</dbReference>
<organism evidence="2 3">
    <name type="scientific">Reichenbachiella ulvae</name>
    <dbReference type="NCBI Taxonomy" id="2980104"/>
    <lineage>
        <taxon>Bacteria</taxon>
        <taxon>Pseudomonadati</taxon>
        <taxon>Bacteroidota</taxon>
        <taxon>Cytophagia</taxon>
        <taxon>Cytophagales</taxon>
        <taxon>Reichenbachiellaceae</taxon>
        <taxon>Reichenbachiella</taxon>
    </lineage>
</organism>
<name>A0ABT3CVN4_9BACT</name>
<keyword evidence="1" id="KW-0812">Transmembrane</keyword>
<reference evidence="2 3" key="1">
    <citation type="submission" date="2022-10" db="EMBL/GenBank/DDBJ databases">
        <title>Comparative genomics and taxonomic characterization of three novel marine species of genus Reichenbachiella exhibiting antioxidant and polysaccharide degradation activities.</title>
        <authorList>
            <person name="Muhammad N."/>
            <person name="Lee Y.-J."/>
            <person name="Ko J."/>
            <person name="Kim S.-G."/>
        </authorList>
    </citation>
    <scope>NUCLEOTIDE SEQUENCE [LARGE SCALE GENOMIC DNA]</scope>
    <source>
        <strain evidence="2 3">ABR2-5</strain>
    </source>
</reference>
<keyword evidence="1" id="KW-0472">Membrane</keyword>
<accession>A0ABT3CVN4</accession>
<dbReference type="RefSeq" id="WP_264138575.1">
    <property type="nucleotide sequence ID" value="NZ_JAOYOD010000001.1"/>
</dbReference>
<protein>
    <submittedName>
        <fullName evidence="2">Uncharacterized protein</fullName>
    </submittedName>
</protein>
<evidence type="ECO:0000313" key="2">
    <source>
        <dbReference type="EMBL" id="MCV9387755.1"/>
    </source>
</evidence>
<proteinExistence type="predicted"/>